<evidence type="ECO:0000256" key="6">
    <source>
        <dbReference type="RuleBase" id="RU361137"/>
    </source>
</evidence>
<accession>A0A8J1UX25</accession>
<comment type="similarity">
    <text evidence="1 6">Belongs to the 2-oxoacid dehydrogenase family.</text>
</comment>
<dbReference type="PROSITE" id="PS50968">
    <property type="entry name" value="BIOTINYL_LIPOYL"/>
    <property type="match status" value="1"/>
</dbReference>
<gene>
    <name evidence="8" type="ORF">OFUS_LOCUS596</name>
</gene>
<evidence type="ECO:0000256" key="5">
    <source>
        <dbReference type="ARBA" id="ARBA00023315"/>
    </source>
</evidence>
<dbReference type="FunFam" id="2.40.50.100:FF:000010">
    <property type="entry name" value="Acetyltransferase component of pyruvate dehydrogenase complex"/>
    <property type="match status" value="1"/>
</dbReference>
<dbReference type="EMBL" id="CAIIXF020000001">
    <property type="protein sequence ID" value="CAH1772921.1"/>
    <property type="molecule type" value="Genomic_DNA"/>
</dbReference>
<evidence type="ECO:0000256" key="3">
    <source>
        <dbReference type="ARBA" id="ARBA00022823"/>
    </source>
</evidence>
<dbReference type="Pfam" id="PF00198">
    <property type="entry name" value="2-oxoacid_dh"/>
    <property type="match status" value="1"/>
</dbReference>
<dbReference type="GO" id="GO:0004742">
    <property type="term" value="F:dihydrolipoyllysine-residue acetyltransferase activity"/>
    <property type="evidence" value="ECO:0007669"/>
    <property type="project" value="UniProtKB-UniRule"/>
</dbReference>
<dbReference type="InterPro" id="IPR023213">
    <property type="entry name" value="CAT-like_dom_sf"/>
</dbReference>
<dbReference type="NCBIfam" id="TIGR01349">
    <property type="entry name" value="PDHac_trf_mito"/>
    <property type="match status" value="1"/>
</dbReference>
<dbReference type="GO" id="GO:0045254">
    <property type="term" value="C:pyruvate dehydrogenase complex"/>
    <property type="evidence" value="ECO:0007669"/>
    <property type="project" value="UniProtKB-UniRule"/>
</dbReference>
<evidence type="ECO:0000256" key="4">
    <source>
        <dbReference type="ARBA" id="ARBA00022946"/>
    </source>
</evidence>
<sequence length="503" mass="53452">MLRSVAFVRVAARQQTIQRLGKQVTKRMICSQCASRSISLLKRNHTLHHLQKSLPVACIQPHRYYSSDLPDHVPVALPALSPTMEVGTIVRWEKKEGEALAEGDLLCEIETDKATMGFETPEEGFLAKILVPGGTKDVKLGELVCIIVEDEANVAAFKDYVPPAGAAPAAPAEPAPAPVAAAAPPPTPTPAPIPPPAPVSAPLPPAAAPSGGRVIASPLAKTLAAEKGIDLSQVTGTGPEGRIRGQDVQSFTPSAASTPSVVVATPPPTAGAGFVDIPLSSMRQVIAKRLTESKQTIPHYYLSIDINMDEIIALRKELNEYLAKENQKLSVNDFVIKAAAQACKKVPEANSSWQDTFIRQYDSVDVNVAVSTESGLITPIVFNADSKGIATINSDVSTLAQKARDGKLQLNEFQGGTFTISNLGMFGIKNFSAVINPPQACILAVGGSEQRLVVDEHNDLGYSAASMMSVTLSCDHRVVDGAVGATWLAEFKKLLEKPHTMLL</sequence>
<dbReference type="PROSITE" id="PS00189">
    <property type="entry name" value="LIPOYL"/>
    <property type="match status" value="1"/>
</dbReference>
<protein>
    <recommendedName>
        <fullName evidence="6">Acetyltransferase component of pyruvate dehydrogenase complex</fullName>
        <ecNumber evidence="6">2.3.1.12</ecNumber>
    </recommendedName>
</protein>
<name>A0A8J1UX25_OWEFU</name>
<dbReference type="GO" id="GO:0005739">
    <property type="term" value="C:mitochondrion"/>
    <property type="evidence" value="ECO:0007669"/>
    <property type="project" value="UniProtKB-SubCell"/>
</dbReference>
<dbReference type="InterPro" id="IPR006257">
    <property type="entry name" value="LAT1"/>
</dbReference>
<dbReference type="Gene3D" id="4.10.320.10">
    <property type="entry name" value="E3-binding domain"/>
    <property type="match status" value="1"/>
</dbReference>
<feature type="region of interest" description="Disordered" evidence="7">
    <location>
        <begin position="165"/>
        <end position="205"/>
    </location>
</feature>
<dbReference type="SUPFAM" id="SSF47005">
    <property type="entry name" value="Peripheral subunit-binding domain of 2-oxo acid dehydrogenase complex"/>
    <property type="match status" value="1"/>
</dbReference>
<dbReference type="SUPFAM" id="SSF51230">
    <property type="entry name" value="Single hybrid motif"/>
    <property type="match status" value="1"/>
</dbReference>
<dbReference type="PANTHER" id="PTHR23151:SF90">
    <property type="entry name" value="DIHYDROLIPOYLLYSINE-RESIDUE ACETYLTRANSFERASE COMPONENT OF PYRUVATE DEHYDROGENASE COMPLEX, MITOCHONDRIAL-RELATED"/>
    <property type="match status" value="1"/>
</dbReference>
<reference evidence="8" key="1">
    <citation type="submission" date="2022-03" db="EMBL/GenBank/DDBJ databases">
        <authorList>
            <person name="Martin C."/>
        </authorList>
    </citation>
    <scope>NUCLEOTIDE SEQUENCE</scope>
</reference>
<keyword evidence="5 6" id="KW-0012">Acyltransferase</keyword>
<dbReference type="EC" id="2.3.1.12" evidence="6"/>
<feature type="compositionally biased region" description="Pro residues" evidence="7">
    <location>
        <begin position="171"/>
        <end position="205"/>
    </location>
</feature>
<dbReference type="PROSITE" id="PS51826">
    <property type="entry name" value="PSBD"/>
    <property type="match status" value="1"/>
</dbReference>
<evidence type="ECO:0000256" key="7">
    <source>
        <dbReference type="SAM" id="MobiDB-lite"/>
    </source>
</evidence>
<dbReference type="CDD" id="cd06849">
    <property type="entry name" value="lipoyl_domain"/>
    <property type="match status" value="1"/>
</dbReference>
<evidence type="ECO:0000313" key="9">
    <source>
        <dbReference type="Proteomes" id="UP000749559"/>
    </source>
</evidence>
<comment type="catalytic activity">
    <reaction evidence="6">
        <text>N(6)-[(R)-dihydrolipoyl]-L-lysyl-[protein] + acetyl-CoA = N(6)-[(R)-S(8)-acetyldihydrolipoyl]-L-lysyl-[protein] + CoA</text>
        <dbReference type="Rhea" id="RHEA:17017"/>
        <dbReference type="Rhea" id="RHEA-COMP:10475"/>
        <dbReference type="Rhea" id="RHEA-COMP:10478"/>
        <dbReference type="ChEBI" id="CHEBI:57287"/>
        <dbReference type="ChEBI" id="CHEBI:57288"/>
        <dbReference type="ChEBI" id="CHEBI:83100"/>
        <dbReference type="ChEBI" id="CHEBI:83111"/>
        <dbReference type="EC" id="2.3.1.12"/>
    </reaction>
</comment>
<dbReference type="FunFam" id="3.30.559.10:FF:000003">
    <property type="entry name" value="Acetyltransferase component of pyruvate dehydrogenase complex"/>
    <property type="match status" value="1"/>
</dbReference>
<keyword evidence="3 6" id="KW-0450">Lipoyl</keyword>
<dbReference type="InterPro" id="IPR000089">
    <property type="entry name" value="Biotin_lipoyl"/>
</dbReference>
<dbReference type="SUPFAM" id="SSF52777">
    <property type="entry name" value="CoA-dependent acyltransferases"/>
    <property type="match status" value="1"/>
</dbReference>
<comment type="subcellular location">
    <subcellularLocation>
        <location evidence="6">Mitochondrion</location>
    </subcellularLocation>
</comment>
<dbReference type="InterPro" id="IPR004167">
    <property type="entry name" value="PSBD"/>
</dbReference>
<keyword evidence="9" id="KW-1185">Reference proteome</keyword>
<dbReference type="OrthoDB" id="537444at2759"/>
<keyword evidence="2 6" id="KW-0808">Transferase</keyword>
<dbReference type="InterPro" id="IPR003016">
    <property type="entry name" value="2-oxoA_DH_lipoyl-BS"/>
</dbReference>
<comment type="cofactor">
    <cofactor evidence="6">
        <name>(R)-lipoate</name>
        <dbReference type="ChEBI" id="CHEBI:83088"/>
    </cofactor>
    <text evidence="6">Binds 1 lipoyl cofactor covalently.</text>
</comment>
<organism evidence="8 9">
    <name type="scientific">Owenia fusiformis</name>
    <name type="common">Polychaete worm</name>
    <dbReference type="NCBI Taxonomy" id="6347"/>
    <lineage>
        <taxon>Eukaryota</taxon>
        <taxon>Metazoa</taxon>
        <taxon>Spiralia</taxon>
        <taxon>Lophotrochozoa</taxon>
        <taxon>Annelida</taxon>
        <taxon>Polychaeta</taxon>
        <taxon>Sedentaria</taxon>
        <taxon>Canalipalpata</taxon>
        <taxon>Sabellida</taxon>
        <taxon>Oweniida</taxon>
        <taxon>Oweniidae</taxon>
        <taxon>Owenia</taxon>
    </lineage>
</organism>
<comment type="caution">
    <text evidence="8">The sequence shown here is derived from an EMBL/GenBank/DDBJ whole genome shotgun (WGS) entry which is preliminary data.</text>
</comment>
<dbReference type="Gene3D" id="3.30.559.10">
    <property type="entry name" value="Chloramphenicol acetyltransferase-like domain"/>
    <property type="match status" value="1"/>
</dbReference>
<dbReference type="InterPro" id="IPR045257">
    <property type="entry name" value="E2/Pdx1"/>
</dbReference>
<evidence type="ECO:0000256" key="1">
    <source>
        <dbReference type="ARBA" id="ARBA00007317"/>
    </source>
</evidence>
<evidence type="ECO:0000256" key="2">
    <source>
        <dbReference type="ARBA" id="ARBA00022679"/>
    </source>
</evidence>
<dbReference type="InterPro" id="IPR036625">
    <property type="entry name" value="E3-bd_dom_sf"/>
</dbReference>
<comment type="function">
    <text evidence="6">The pyruvate dehydrogenase complex catalyzes the overall conversion of pyruvate to acetyl-CoA and CO(2).</text>
</comment>
<dbReference type="Pfam" id="PF02817">
    <property type="entry name" value="E3_binding"/>
    <property type="match status" value="1"/>
</dbReference>
<dbReference type="InterPro" id="IPR001078">
    <property type="entry name" value="2-oxoacid_DH_actylTfrase"/>
</dbReference>
<dbReference type="Gene3D" id="2.40.50.100">
    <property type="match status" value="1"/>
</dbReference>
<dbReference type="Proteomes" id="UP000749559">
    <property type="component" value="Unassembled WGS sequence"/>
</dbReference>
<dbReference type="InterPro" id="IPR011053">
    <property type="entry name" value="Single_hybrid_motif"/>
</dbReference>
<dbReference type="PANTHER" id="PTHR23151">
    <property type="entry name" value="DIHYDROLIPOAMIDE ACETYL/SUCCINYL-TRANSFERASE-RELATED"/>
    <property type="match status" value="1"/>
</dbReference>
<evidence type="ECO:0000313" key="8">
    <source>
        <dbReference type="EMBL" id="CAH1772921.1"/>
    </source>
</evidence>
<keyword evidence="4" id="KW-0809">Transit peptide</keyword>
<proteinExistence type="inferred from homology"/>
<dbReference type="GO" id="GO:0006086">
    <property type="term" value="P:pyruvate decarboxylation to acetyl-CoA"/>
    <property type="evidence" value="ECO:0007669"/>
    <property type="project" value="InterPro"/>
</dbReference>
<dbReference type="Pfam" id="PF00364">
    <property type="entry name" value="Biotin_lipoyl"/>
    <property type="match status" value="1"/>
</dbReference>
<dbReference type="AlphaFoldDB" id="A0A8J1UX25"/>